<feature type="chain" id="PRO_5038708788" description="SCP domain-containing protein" evidence="2">
    <location>
        <begin position="21"/>
        <end position="300"/>
    </location>
</feature>
<gene>
    <name evidence="4" type="ORF">GMB86_01550</name>
</gene>
<dbReference type="SUPFAM" id="SSF55797">
    <property type="entry name" value="PR-1-like"/>
    <property type="match status" value="1"/>
</dbReference>
<dbReference type="NCBIfam" id="TIGR02909">
    <property type="entry name" value="spore_YkwD"/>
    <property type="match status" value="1"/>
</dbReference>
<evidence type="ECO:0000313" key="4">
    <source>
        <dbReference type="EMBL" id="MTT30699.1"/>
    </source>
</evidence>
<evidence type="ECO:0000256" key="1">
    <source>
        <dbReference type="SAM" id="MobiDB-lite"/>
    </source>
</evidence>
<keyword evidence="2" id="KW-0732">Signal</keyword>
<feature type="compositionally biased region" description="Polar residues" evidence="1">
    <location>
        <begin position="72"/>
        <end position="96"/>
    </location>
</feature>
<dbReference type="Gene3D" id="3.40.33.10">
    <property type="entry name" value="CAP"/>
    <property type="match status" value="1"/>
</dbReference>
<feature type="region of interest" description="Disordered" evidence="1">
    <location>
        <begin position="69"/>
        <end position="169"/>
    </location>
</feature>
<organism evidence="4 5">
    <name type="scientific">Terrilactibacillus tamarindi</name>
    <dbReference type="NCBI Taxonomy" id="2599694"/>
    <lineage>
        <taxon>Bacteria</taxon>
        <taxon>Bacillati</taxon>
        <taxon>Bacillota</taxon>
        <taxon>Bacilli</taxon>
        <taxon>Bacillales</taxon>
        <taxon>Bacillaceae</taxon>
        <taxon>Terrilactibacillus</taxon>
    </lineage>
</organism>
<feature type="domain" description="SCP" evidence="3">
    <location>
        <begin position="182"/>
        <end position="297"/>
    </location>
</feature>
<keyword evidence="5" id="KW-1185">Reference proteome</keyword>
<reference evidence="4 5" key="1">
    <citation type="submission" date="2019-11" db="EMBL/GenBank/DDBJ databases">
        <title>Terrilactibacillus tamarindus sp. nov. BCM23-1 isolated from bark of Tamarindus indica.</title>
        <authorList>
            <person name="Kingkaew E."/>
            <person name="Tanasupawat S."/>
        </authorList>
    </citation>
    <scope>NUCLEOTIDE SEQUENCE [LARGE SCALE GENOMIC DNA]</scope>
    <source>
        <strain evidence="4 5">BCM23-1</strain>
    </source>
</reference>
<dbReference type="RefSeq" id="WP_155216139.1">
    <property type="nucleotide sequence ID" value="NZ_WNHB01000002.1"/>
</dbReference>
<feature type="compositionally biased region" description="Polar residues" evidence="1">
    <location>
        <begin position="112"/>
        <end position="136"/>
    </location>
</feature>
<dbReference type="PANTHER" id="PTHR31157:SF1">
    <property type="entry name" value="SCP DOMAIN-CONTAINING PROTEIN"/>
    <property type="match status" value="1"/>
</dbReference>
<comment type="caution">
    <text evidence="4">The sequence shown here is derived from an EMBL/GenBank/DDBJ whole genome shotgun (WGS) entry which is preliminary data.</text>
</comment>
<evidence type="ECO:0000256" key="2">
    <source>
        <dbReference type="SAM" id="SignalP"/>
    </source>
</evidence>
<feature type="signal peptide" evidence="2">
    <location>
        <begin position="1"/>
        <end position="20"/>
    </location>
</feature>
<feature type="compositionally biased region" description="Low complexity" evidence="1">
    <location>
        <begin position="137"/>
        <end position="162"/>
    </location>
</feature>
<dbReference type="InterPro" id="IPR035940">
    <property type="entry name" value="CAP_sf"/>
</dbReference>
<dbReference type="Proteomes" id="UP000440978">
    <property type="component" value="Unassembled WGS sequence"/>
</dbReference>
<dbReference type="Pfam" id="PF00188">
    <property type="entry name" value="CAP"/>
    <property type="match status" value="1"/>
</dbReference>
<dbReference type="PANTHER" id="PTHR31157">
    <property type="entry name" value="SCP DOMAIN-CONTAINING PROTEIN"/>
    <property type="match status" value="1"/>
</dbReference>
<evidence type="ECO:0000259" key="3">
    <source>
        <dbReference type="Pfam" id="PF00188"/>
    </source>
</evidence>
<sequence length="300" mass="32885">MNKKLLSIALTAGLILPGVAATHANAETKPVNYKVCTASDKVVKFEKVNLQELVKKYNLPEIEKLIKEQQSKKQVNNNKETATNNKQASNSNSTNKKPADSNTEKPAKVAEQPTNQEKVAQPTNPEKPANSENVSKPSTQAPAAPEQPASNNENNPASNSENKPAENQSNSALNAYENKVVELTNQERAKQGLKPLQIDTKLSKMARDKSQDMKDKNYFDHQSPTYGSPFDMMKSYGISYSTAGENIAAGQKTPQDVVNAWMNSEGHRKNIMNSNFTHIGVGYVDGGAKGSYWTQEFIGK</sequence>
<dbReference type="InterPro" id="IPR014044">
    <property type="entry name" value="CAP_dom"/>
</dbReference>
<evidence type="ECO:0000313" key="5">
    <source>
        <dbReference type="Proteomes" id="UP000440978"/>
    </source>
</evidence>
<dbReference type="CDD" id="cd05379">
    <property type="entry name" value="CAP_bacterial"/>
    <property type="match status" value="1"/>
</dbReference>
<dbReference type="InterPro" id="IPR014258">
    <property type="entry name" value="CAP_domain_YkwD-like"/>
</dbReference>
<dbReference type="OrthoDB" id="9783944at2"/>
<name>A0A6N8CLD2_9BACI</name>
<accession>A0A6N8CLD2</accession>
<dbReference type="AlphaFoldDB" id="A0A6N8CLD2"/>
<dbReference type="EMBL" id="WNHB01000002">
    <property type="protein sequence ID" value="MTT30699.1"/>
    <property type="molecule type" value="Genomic_DNA"/>
</dbReference>
<proteinExistence type="predicted"/>
<protein>
    <recommendedName>
        <fullName evidence="3">SCP domain-containing protein</fullName>
    </recommendedName>
</protein>
<feature type="compositionally biased region" description="Basic and acidic residues" evidence="1">
    <location>
        <begin position="97"/>
        <end position="108"/>
    </location>
</feature>